<proteinExistence type="predicted"/>
<keyword evidence="3" id="KW-1185">Reference proteome</keyword>
<dbReference type="EMBL" id="OX365700">
    <property type="protein sequence ID" value="CAI4030727.1"/>
    <property type="molecule type" value="Genomic_DNA"/>
</dbReference>
<keyword evidence="1" id="KW-0812">Transmembrane</keyword>
<feature type="transmembrane region" description="Helical" evidence="1">
    <location>
        <begin position="37"/>
        <end position="55"/>
    </location>
</feature>
<evidence type="ECO:0000313" key="3">
    <source>
        <dbReference type="Proteomes" id="UP001179121"/>
    </source>
</evidence>
<evidence type="ECO:0000313" key="2">
    <source>
        <dbReference type="EMBL" id="CAI4030727.1"/>
    </source>
</evidence>
<organism evidence="2 3">
    <name type="scientific">Nitrospira tepida</name>
    <dbReference type="NCBI Taxonomy" id="2973512"/>
    <lineage>
        <taxon>Bacteria</taxon>
        <taxon>Pseudomonadati</taxon>
        <taxon>Nitrospirota</taxon>
        <taxon>Nitrospiria</taxon>
        <taxon>Nitrospirales</taxon>
        <taxon>Nitrospiraceae</taxon>
        <taxon>Nitrospira</taxon>
    </lineage>
</organism>
<feature type="transmembrane region" description="Helical" evidence="1">
    <location>
        <begin position="168"/>
        <end position="189"/>
    </location>
</feature>
<keyword evidence="1" id="KW-0472">Membrane</keyword>
<name>A0AA86T5H6_9BACT</name>
<gene>
    <name evidence="2" type="ORF">DNFV4_01156</name>
</gene>
<evidence type="ECO:0000256" key="1">
    <source>
        <dbReference type="SAM" id="Phobius"/>
    </source>
</evidence>
<dbReference type="Proteomes" id="UP001179121">
    <property type="component" value="Chromosome"/>
</dbReference>
<accession>A0AA86T5H6</accession>
<evidence type="ECO:0008006" key="4">
    <source>
        <dbReference type="Google" id="ProtNLM"/>
    </source>
</evidence>
<protein>
    <recommendedName>
        <fullName evidence="4">Carboxypeptidase regulatory-like domain-containing protein</fullName>
    </recommendedName>
</protein>
<reference evidence="2" key="1">
    <citation type="submission" date="2022-10" db="EMBL/GenBank/DDBJ databases">
        <authorList>
            <person name="Koch H."/>
        </authorList>
    </citation>
    <scope>NUCLEOTIDE SEQUENCE</scope>
    <source>
        <strain evidence="2">DNF</strain>
    </source>
</reference>
<dbReference type="KEGG" id="nti:DNFV4_01156"/>
<dbReference type="AlphaFoldDB" id="A0AA86T5H6"/>
<sequence>MLNVSPSKGPAPGVAMMLQARSLPLWKRGFAMALPRLVRLVLGAAGAFIMMQLGWAPVVTATHEADHRFTVEGFVCGDGGRPVGKSEVVVKDPRISLGQTVETNERGYYKATLHLHNDNLGDVLVIQAAGEEQRTKVQFDPKDLETERKVRVDFGSGCQSTVEGLPRWVYVTVAGSLVGVAALTGIRIMRGKQRAQPSRKRQKKQRR</sequence>
<keyword evidence="1" id="KW-1133">Transmembrane helix</keyword>